<dbReference type="InterPro" id="IPR000801">
    <property type="entry name" value="Esterase-like"/>
</dbReference>
<dbReference type="RefSeq" id="WP_004218845.1">
    <property type="nucleotide sequence ID" value="NC_017215.1"/>
</dbReference>
<organism evidence="2 3">
    <name type="scientific">Bifidobacterium animalis subsp. lactis CNCM I-2494</name>
    <dbReference type="NCBI Taxonomy" id="1042403"/>
    <lineage>
        <taxon>Bacteria</taxon>
        <taxon>Bacillati</taxon>
        <taxon>Actinomycetota</taxon>
        <taxon>Actinomycetes</taxon>
        <taxon>Bifidobacteriales</taxon>
        <taxon>Bifidobacteriaceae</taxon>
        <taxon>Bifidobacterium</taxon>
    </lineage>
</organism>
<dbReference type="EMBL" id="CP002915">
    <property type="protein sequence ID" value="AEK30054.1"/>
    <property type="molecule type" value="Genomic_DNA"/>
</dbReference>
<dbReference type="Proteomes" id="UP000008394">
    <property type="component" value="Chromosome"/>
</dbReference>
<dbReference type="Gene3D" id="3.40.50.1820">
    <property type="entry name" value="alpha/beta hydrolase"/>
    <property type="match status" value="1"/>
</dbReference>
<dbReference type="GO" id="GO:0016747">
    <property type="term" value="F:acyltransferase activity, transferring groups other than amino-acyl groups"/>
    <property type="evidence" value="ECO:0007669"/>
    <property type="project" value="TreeGrafter"/>
</dbReference>
<accession>A0A806FLR2</accession>
<sequence>MAGIKDWFYAIDVISGWFPVTIWTLVAIGIVVLLICQRKGESRKRFLRQLGIGLLAGIVGLAATYVCSDVLLLFGVSLGWPVIIAIGVGVFLFAFMIAAAVMTHGWLRVLSIVMIPVTLLATAVRANAIYGEYQTMGSLFDYSPYPHISTLDLSLNTISVREWNEQAVAKSRNTTQIPQSGKLVHVDIPNPKSGFKAREALVWLPPAAFAKHPPKLPVMVMFAGQPGSPTRFFTASNAIEVLGRFAAEHHGLAPIVVSPDQNTAATRNSLCADTTKWGKAETYLAQDVPDWIKANLPVNDKASQWTIGGFSQGGTCATQLAPNHPNIYGNVLAVDGEVAPTEGSVDHMVEAYFSGDKAAYERQVPQNAIRNNAPSKQLMILGAGARDGESVDNIRKIGDTARENGWTVFRFAVSNWGHDWHAVNAVFAVALPYLCERMGLGNENVQFPTDSEVKEIS</sequence>
<name>A0A806FLR2_BIFAN</name>
<keyword evidence="1" id="KW-0472">Membrane</keyword>
<evidence type="ECO:0000256" key="1">
    <source>
        <dbReference type="SAM" id="Phobius"/>
    </source>
</evidence>
<dbReference type="PANTHER" id="PTHR48098:SF1">
    <property type="entry name" value="DIACYLGLYCEROL ACYLTRANSFERASE_MYCOLYLTRANSFERASE AG85A"/>
    <property type="match status" value="1"/>
</dbReference>
<dbReference type="Pfam" id="PF00756">
    <property type="entry name" value="Esterase"/>
    <property type="match status" value="1"/>
</dbReference>
<feature type="transmembrane region" description="Helical" evidence="1">
    <location>
        <begin position="47"/>
        <end position="66"/>
    </location>
</feature>
<proteinExistence type="predicted"/>
<protein>
    <submittedName>
        <fullName evidence="2">Integral membrane protein</fullName>
    </submittedName>
</protein>
<dbReference type="AlphaFoldDB" id="A0A806FLR2"/>
<dbReference type="InterPro" id="IPR050583">
    <property type="entry name" value="Mycobacterial_A85_antigen"/>
</dbReference>
<dbReference type="KEGG" id="bnm:BALAC2494_00538"/>
<gene>
    <name evidence="2" type="ORF">BALAC2494_00538</name>
</gene>
<keyword evidence="1" id="KW-0812">Transmembrane</keyword>
<dbReference type="InterPro" id="IPR029058">
    <property type="entry name" value="AB_hydrolase_fold"/>
</dbReference>
<dbReference type="SUPFAM" id="SSF53474">
    <property type="entry name" value="alpha/beta-Hydrolases"/>
    <property type="match status" value="1"/>
</dbReference>
<evidence type="ECO:0000313" key="3">
    <source>
        <dbReference type="Proteomes" id="UP000008394"/>
    </source>
</evidence>
<reference evidence="2 3" key="1">
    <citation type="journal article" date="2011" name="J. Bacteriol.">
        <title>Genome Sequence of the Probiotic Strain Bifidobacterium animalis subsp. lactis CNCM I-2494.</title>
        <authorList>
            <person name="Chervaux C."/>
            <person name="Grimaldi C."/>
            <person name="Bolotin A."/>
            <person name="Quinquis B."/>
            <person name="Legrain-Raspaud S."/>
            <person name="van Hylckama Vlieg J.E."/>
            <person name="Denariaz G."/>
            <person name="Smokvina T."/>
        </authorList>
    </citation>
    <scope>NUCLEOTIDE SEQUENCE [LARGE SCALE GENOMIC DNA]</scope>
    <source>
        <strain evidence="2 3">CNCM I-2494</strain>
    </source>
</reference>
<keyword evidence="1" id="KW-1133">Transmembrane helix</keyword>
<evidence type="ECO:0000313" key="2">
    <source>
        <dbReference type="EMBL" id="AEK30054.1"/>
    </source>
</evidence>
<dbReference type="GeneID" id="29695921"/>
<feature type="transmembrane region" description="Helical" evidence="1">
    <location>
        <begin position="109"/>
        <end position="130"/>
    </location>
</feature>
<feature type="transmembrane region" description="Helical" evidence="1">
    <location>
        <begin position="78"/>
        <end position="102"/>
    </location>
</feature>
<feature type="transmembrane region" description="Helical" evidence="1">
    <location>
        <begin position="16"/>
        <end position="35"/>
    </location>
</feature>
<dbReference type="PANTHER" id="PTHR48098">
    <property type="entry name" value="ENTEROCHELIN ESTERASE-RELATED"/>
    <property type="match status" value="1"/>
</dbReference>